<keyword evidence="10" id="KW-1185">Reference proteome</keyword>
<feature type="transmembrane region" description="Helical" evidence="6">
    <location>
        <begin position="328"/>
        <end position="351"/>
    </location>
</feature>
<reference evidence="9 10" key="1">
    <citation type="journal article" date="2018" name="Mol. Biol. Evol.">
        <title>Broad Genomic Sampling Reveals a Smut Pathogenic Ancestry of the Fungal Clade Ustilaginomycotina.</title>
        <authorList>
            <person name="Kijpornyongpan T."/>
            <person name="Mondo S.J."/>
            <person name="Barry K."/>
            <person name="Sandor L."/>
            <person name="Lee J."/>
            <person name="Lipzen A."/>
            <person name="Pangilinan J."/>
            <person name="LaButti K."/>
            <person name="Hainaut M."/>
            <person name="Henrissat B."/>
            <person name="Grigoriev I.V."/>
            <person name="Spatafora J.W."/>
            <person name="Aime M.C."/>
        </authorList>
    </citation>
    <scope>NUCLEOTIDE SEQUENCE [LARGE SCALE GENOMIC DNA]</scope>
    <source>
        <strain evidence="9 10">MCA 4198</strain>
    </source>
</reference>
<feature type="transmembrane region" description="Helical" evidence="6">
    <location>
        <begin position="225"/>
        <end position="252"/>
    </location>
</feature>
<accession>A0A316YMF9</accession>
<evidence type="ECO:0000256" key="6">
    <source>
        <dbReference type="SAM" id="Phobius"/>
    </source>
</evidence>
<keyword evidence="2 6" id="KW-0812">Transmembrane</keyword>
<sequence length="803" mass="88271">MSTSKAAPALGSDALPPAPPTKDNGDPTVDFVIVFQAVPKKYLSPKAKLPQDEASKIDKEFNFLVKRLSATGLAVTSREGKQGTGEVLVFVKASNDVLVKIGRAESLGDYLHGVKTAFEPSTSSLSRTSSLGSGAAKAQAQTFSSAERVRHVYELITRSPKVTSGVPGAGVIVGSDEFPHVVDMTPLHDPQYNQDWLKRWSNTSSMINISVRELDAVRSHFGEHIALYFGFLNFYFQSLSSIAAIGLAFWFAGAPFHPIYSLLLVAWSCVFVELWRMRERKLAVRWGTLGVGQVDDRRKSFKPVSVRRDPVTGEDDEVFEWWRRELRIVTSVPVMLFFAAVLGATMTTMFATEVFVTKLYDGPGKSMVPMIPTALFVVCVPQIMAAWQATASALTSWENHYSERTHESSLTLKMFALQAVTAYGALTLSAFVYIPFGQSIMDYIVSRGFFSQSIAEAAKRGDIELRSDGGVHFDINPSRMHAQLFAVLTTSQVINAFTEVGLPFILRKVNEFRESRSSPKKKSANEKAKGGDSTEDKFLDRVQDELELPPYDTFGDYAEMATQFGYIVLWSVIWPLAPVMGFINNFFELRSDALKISINARRPVPVRAESIGPWLEVLGFIAWLAAMSNSALVFLFQPSGAPGASPYETTMRTHLHPSPAQFRNGTTTPGKLVDSIVYPHDPAHTPRSPLSFSNFLPSFLPTSGTSGALIAALLVALASEHTYGVARAFVRHVLERALWRGSEEETTLRRREWESRRDTLARVGHGALPEGASSLASGDAEGFYATQSNVVQAVQNSASSKSE</sequence>
<dbReference type="PANTHER" id="PTHR12308">
    <property type="entry name" value="ANOCTAMIN"/>
    <property type="match status" value="1"/>
</dbReference>
<feature type="transmembrane region" description="Helical" evidence="6">
    <location>
        <begin position="258"/>
        <end position="275"/>
    </location>
</feature>
<dbReference type="OrthoDB" id="296386at2759"/>
<name>A0A316YMF9_9BASI</name>
<feature type="region of interest" description="Disordered" evidence="5">
    <location>
        <begin position="1"/>
        <end position="26"/>
    </location>
</feature>
<keyword evidence="4 6" id="KW-0472">Membrane</keyword>
<feature type="domain" description="Anoctamin alpha-beta plait" evidence="8">
    <location>
        <begin position="29"/>
        <end position="181"/>
    </location>
</feature>
<evidence type="ECO:0000259" key="7">
    <source>
        <dbReference type="Pfam" id="PF04547"/>
    </source>
</evidence>
<evidence type="ECO:0000256" key="2">
    <source>
        <dbReference type="ARBA" id="ARBA00022692"/>
    </source>
</evidence>
<dbReference type="GO" id="GO:0032541">
    <property type="term" value="C:cortical endoplasmic reticulum"/>
    <property type="evidence" value="ECO:0007669"/>
    <property type="project" value="TreeGrafter"/>
</dbReference>
<feature type="transmembrane region" description="Helical" evidence="6">
    <location>
        <begin position="564"/>
        <end position="587"/>
    </location>
</feature>
<evidence type="ECO:0000313" key="10">
    <source>
        <dbReference type="Proteomes" id="UP000245768"/>
    </source>
</evidence>
<dbReference type="Pfam" id="PF04547">
    <property type="entry name" value="Anoctamin"/>
    <property type="match status" value="1"/>
</dbReference>
<comment type="subcellular location">
    <subcellularLocation>
        <location evidence="1">Membrane</location>
        <topology evidence="1">Multi-pass membrane protein</topology>
    </subcellularLocation>
</comment>
<protein>
    <submittedName>
        <fullName evidence="9">DUF590-domain-containing protein</fullName>
    </submittedName>
</protein>
<feature type="region of interest" description="Disordered" evidence="5">
    <location>
        <begin position="516"/>
        <end position="535"/>
    </location>
</feature>
<dbReference type="PANTHER" id="PTHR12308:SF73">
    <property type="entry name" value="ANOCTAMIN"/>
    <property type="match status" value="1"/>
</dbReference>
<dbReference type="FunCoup" id="A0A316YMF9">
    <property type="interactions" value="56"/>
</dbReference>
<keyword evidence="3 6" id="KW-1133">Transmembrane helix</keyword>
<organism evidence="9 10">
    <name type="scientific">Acaromyces ingoldii</name>
    <dbReference type="NCBI Taxonomy" id="215250"/>
    <lineage>
        <taxon>Eukaryota</taxon>
        <taxon>Fungi</taxon>
        <taxon>Dikarya</taxon>
        <taxon>Basidiomycota</taxon>
        <taxon>Ustilaginomycotina</taxon>
        <taxon>Exobasidiomycetes</taxon>
        <taxon>Exobasidiales</taxon>
        <taxon>Cryptobasidiaceae</taxon>
        <taxon>Acaromyces</taxon>
    </lineage>
</organism>
<evidence type="ECO:0000256" key="1">
    <source>
        <dbReference type="ARBA" id="ARBA00004141"/>
    </source>
</evidence>
<evidence type="ECO:0000313" key="9">
    <source>
        <dbReference type="EMBL" id="PWN88925.1"/>
    </source>
</evidence>
<dbReference type="InParanoid" id="A0A316YMF9"/>
<dbReference type="GO" id="GO:0005254">
    <property type="term" value="F:chloride channel activity"/>
    <property type="evidence" value="ECO:0007669"/>
    <property type="project" value="TreeGrafter"/>
</dbReference>
<dbReference type="InterPro" id="IPR049456">
    <property type="entry name" value="Anoctamin_N_fung"/>
</dbReference>
<evidence type="ECO:0000259" key="8">
    <source>
        <dbReference type="Pfam" id="PF20877"/>
    </source>
</evidence>
<dbReference type="Proteomes" id="UP000245768">
    <property type="component" value="Unassembled WGS sequence"/>
</dbReference>
<feature type="transmembrane region" description="Helical" evidence="6">
    <location>
        <begin position="695"/>
        <end position="717"/>
    </location>
</feature>
<dbReference type="InterPro" id="IPR007632">
    <property type="entry name" value="Anoctamin"/>
</dbReference>
<dbReference type="RefSeq" id="XP_025376123.1">
    <property type="nucleotide sequence ID" value="XM_025521954.1"/>
</dbReference>
<dbReference type="Pfam" id="PF20877">
    <property type="entry name" value="Anoctamin_N"/>
    <property type="match status" value="1"/>
</dbReference>
<evidence type="ECO:0000256" key="3">
    <source>
        <dbReference type="ARBA" id="ARBA00022989"/>
    </source>
</evidence>
<dbReference type="AlphaFoldDB" id="A0A316YMF9"/>
<dbReference type="EMBL" id="KZ819637">
    <property type="protein sequence ID" value="PWN88925.1"/>
    <property type="molecule type" value="Genomic_DNA"/>
</dbReference>
<dbReference type="GO" id="GO:0016020">
    <property type="term" value="C:membrane"/>
    <property type="evidence" value="ECO:0007669"/>
    <property type="project" value="UniProtKB-SubCell"/>
</dbReference>
<dbReference type="InterPro" id="IPR049452">
    <property type="entry name" value="Anoctamin_TM"/>
</dbReference>
<evidence type="ECO:0000256" key="5">
    <source>
        <dbReference type="SAM" id="MobiDB-lite"/>
    </source>
</evidence>
<dbReference type="STRING" id="215250.A0A316YMF9"/>
<gene>
    <name evidence="9" type="ORF">FA10DRAFT_267546</name>
</gene>
<dbReference type="GeneID" id="37043870"/>
<feature type="transmembrane region" description="Helical" evidence="6">
    <location>
        <begin position="415"/>
        <end position="436"/>
    </location>
</feature>
<feature type="transmembrane region" description="Helical" evidence="6">
    <location>
        <begin position="617"/>
        <end position="636"/>
    </location>
</feature>
<feature type="domain" description="Anoctamin transmembrane" evidence="7">
    <location>
        <begin position="217"/>
        <end position="735"/>
    </location>
</feature>
<proteinExistence type="predicted"/>
<evidence type="ECO:0000256" key="4">
    <source>
        <dbReference type="ARBA" id="ARBA00023136"/>
    </source>
</evidence>